<keyword evidence="7 14" id="KW-0418">Kinase</keyword>
<evidence type="ECO:0000256" key="7">
    <source>
        <dbReference type="ARBA" id="ARBA00022777"/>
    </source>
</evidence>
<evidence type="ECO:0000259" key="13">
    <source>
        <dbReference type="PROSITE" id="PS50885"/>
    </source>
</evidence>
<sequence length="416" mass="45533">MKPRLSLKKHIALTYILLAVAVAGAFSLVSYVSVEIIEEQVIDARLAKMADRLIEFHRNGQMPDAPPEVRFLIDASIPVELRQLPAGFHELTLGNRQVHALLRDHGTSRYAVVQEVDELEHTELVILLSLAMGFAVSVLLAAVLGVLSARRVIAPVAALADAVSRNAGPTELPSLSAQDEIGVLSRAFAKRTDELQQFLQREQLFTGDVSHELRTPLTVMLGAAEVLAAQLSDHPAPLATAERIRRVADETAQRVTALLLLSRVPESLDAPCTVLNTIVESEMERCRPLLDGKTVQCRLDWTERVSAHVRPELAGIVIGNLLRNACRHTDQGMILVQLAAGRLVIEDSGTGIPQRVRERLFERFVHGDDRPAHEGTGLGLSIVKRVAEHIGWDVRLEIPEAGGTRFVLSFPAVPPP</sequence>
<comment type="catalytic activity">
    <reaction evidence="1">
        <text>ATP + protein L-histidine = ADP + protein N-phospho-L-histidine.</text>
        <dbReference type="EC" id="2.7.13.3"/>
    </reaction>
</comment>
<evidence type="ECO:0000256" key="2">
    <source>
        <dbReference type="ARBA" id="ARBA00004370"/>
    </source>
</evidence>
<evidence type="ECO:0000256" key="3">
    <source>
        <dbReference type="ARBA" id="ARBA00012438"/>
    </source>
</evidence>
<organism evidence="14 15">
    <name type="scientific">Halomonas kalidii</name>
    <dbReference type="NCBI Taxonomy" id="3043293"/>
    <lineage>
        <taxon>Bacteria</taxon>
        <taxon>Pseudomonadati</taxon>
        <taxon>Pseudomonadota</taxon>
        <taxon>Gammaproteobacteria</taxon>
        <taxon>Oceanospirillales</taxon>
        <taxon>Halomonadaceae</taxon>
        <taxon>Halomonas</taxon>
    </lineage>
</organism>
<feature type="domain" description="Histidine kinase" evidence="12">
    <location>
        <begin position="208"/>
        <end position="414"/>
    </location>
</feature>
<evidence type="ECO:0000256" key="1">
    <source>
        <dbReference type="ARBA" id="ARBA00000085"/>
    </source>
</evidence>
<keyword evidence="8 11" id="KW-1133">Transmembrane helix</keyword>
<dbReference type="PROSITE" id="PS50885">
    <property type="entry name" value="HAMP"/>
    <property type="match status" value="1"/>
</dbReference>
<dbReference type="RefSeq" id="WP_282723897.1">
    <property type="nucleotide sequence ID" value="NZ_JASCQO010000056.1"/>
</dbReference>
<dbReference type="GO" id="GO:0016301">
    <property type="term" value="F:kinase activity"/>
    <property type="evidence" value="ECO:0007669"/>
    <property type="project" value="UniProtKB-KW"/>
</dbReference>
<dbReference type="EC" id="2.7.13.3" evidence="3"/>
<feature type="domain" description="HAMP" evidence="13">
    <location>
        <begin position="150"/>
        <end position="200"/>
    </location>
</feature>
<dbReference type="CDD" id="cd00075">
    <property type="entry name" value="HATPase"/>
    <property type="match status" value="1"/>
</dbReference>
<comment type="caution">
    <text evidence="14">The sequence shown here is derived from an EMBL/GenBank/DDBJ whole genome shotgun (WGS) entry which is preliminary data.</text>
</comment>
<dbReference type="SUPFAM" id="SSF47384">
    <property type="entry name" value="Homodimeric domain of signal transducing histidine kinase"/>
    <property type="match status" value="1"/>
</dbReference>
<dbReference type="Proteomes" id="UP001244242">
    <property type="component" value="Unassembled WGS sequence"/>
</dbReference>
<dbReference type="PANTHER" id="PTHR45436:SF16">
    <property type="entry name" value="HISTIDINE KINASE"/>
    <property type="match status" value="1"/>
</dbReference>
<dbReference type="SMART" id="SM00388">
    <property type="entry name" value="HisKA"/>
    <property type="match status" value="1"/>
</dbReference>
<evidence type="ECO:0000256" key="4">
    <source>
        <dbReference type="ARBA" id="ARBA00022553"/>
    </source>
</evidence>
<dbReference type="InterPro" id="IPR050428">
    <property type="entry name" value="TCS_sensor_his_kinase"/>
</dbReference>
<evidence type="ECO:0000256" key="5">
    <source>
        <dbReference type="ARBA" id="ARBA00022679"/>
    </source>
</evidence>
<dbReference type="SUPFAM" id="SSF55874">
    <property type="entry name" value="ATPase domain of HSP90 chaperone/DNA topoisomerase II/histidine kinase"/>
    <property type="match status" value="1"/>
</dbReference>
<dbReference type="Pfam" id="PF02518">
    <property type="entry name" value="HATPase_c"/>
    <property type="match status" value="1"/>
</dbReference>
<dbReference type="InterPro" id="IPR036097">
    <property type="entry name" value="HisK_dim/P_sf"/>
</dbReference>
<dbReference type="InterPro" id="IPR003661">
    <property type="entry name" value="HisK_dim/P_dom"/>
</dbReference>
<keyword evidence="4" id="KW-0597">Phosphoprotein</keyword>
<evidence type="ECO:0000313" key="15">
    <source>
        <dbReference type="Proteomes" id="UP001244242"/>
    </source>
</evidence>
<comment type="subcellular location">
    <subcellularLocation>
        <location evidence="2">Membrane</location>
    </subcellularLocation>
</comment>
<dbReference type="Gene3D" id="1.10.287.130">
    <property type="match status" value="1"/>
</dbReference>
<dbReference type="Gene3D" id="6.10.340.10">
    <property type="match status" value="1"/>
</dbReference>
<dbReference type="CDD" id="cd00082">
    <property type="entry name" value="HisKA"/>
    <property type="match status" value="1"/>
</dbReference>
<dbReference type="PANTHER" id="PTHR45436">
    <property type="entry name" value="SENSOR HISTIDINE KINASE YKOH"/>
    <property type="match status" value="1"/>
</dbReference>
<dbReference type="SMART" id="SM00387">
    <property type="entry name" value="HATPase_c"/>
    <property type="match status" value="1"/>
</dbReference>
<evidence type="ECO:0000256" key="6">
    <source>
        <dbReference type="ARBA" id="ARBA00022692"/>
    </source>
</evidence>
<gene>
    <name evidence="14" type="ORF">QLQ84_22055</name>
</gene>
<evidence type="ECO:0000259" key="12">
    <source>
        <dbReference type="PROSITE" id="PS50109"/>
    </source>
</evidence>
<keyword evidence="5" id="KW-0808">Transferase</keyword>
<keyword evidence="15" id="KW-1185">Reference proteome</keyword>
<dbReference type="InterPro" id="IPR005467">
    <property type="entry name" value="His_kinase_dom"/>
</dbReference>
<reference evidence="14 15" key="1">
    <citation type="submission" date="2023-04" db="EMBL/GenBank/DDBJ databases">
        <title>Halomonas strains isolated from rhizosphere soil.</title>
        <authorList>
            <person name="Xu L."/>
            <person name="Sun J.-Q."/>
        </authorList>
    </citation>
    <scope>NUCLEOTIDE SEQUENCE [LARGE SCALE GENOMIC DNA]</scope>
    <source>
        <strain evidence="14 15">LN1S58</strain>
    </source>
</reference>
<feature type="transmembrane region" description="Helical" evidence="11">
    <location>
        <begin position="124"/>
        <end position="147"/>
    </location>
</feature>
<feature type="transmembrane region" description="Helical" evidence="11">
    <location>
        <begin position="12"/>
        <end position="34"/>
    </location>
</feature>
<dbReference type="Pfam" id="PF00512">
    <property type="entry name" value="HisKA"/>
    <property type="match status" value="1"/>
</dbReference>
<dbReference type="EMBL" id="JASCQO010000056">
    <property type="protein sequence ID" value="MDI5936479.1"/>
    <property type="molecule type" value="Genomic_DNA"/>
</dbReference>
<keyword evidence="6 11" id="KW-0812">Transmembrane</keyword>
<name>A0ABT6VR61_9GAMM</name>
<keyword evidence="10 11" id="KW-0472">Membrane</keyword>
<dbReference type="InterPro" id="IPR003660">
    <property type="entry name" value="HAMP_dom"/>
</dbReference>
<keyword evidence="9" id="KW-0902">Two-component regulatory system</keyword>
<dbReference type="InterPro" id="IPR036890">
    <property type="entry name" value="HATPase_C_sf"/>
</dbReference>
<dbReference type="PROSITE" id="PS50109">
    <property type="entry name" value="HIS_KIN"/>
    <property type="match status" value="1"/>
</dbReference>
<evidence type="ECO:0000256" key="9">
    <source>
        <dbReference type="ARBA" id="ARBA00023012"/>
    </source>
</evidence>
<evidence type="ECO:0000313" key="14">
    <source>
        <dbReference type="EMBL" id="MDI5936479.1"/>
    </source>
</evidence>
<evidence type="ECO:0000256" key="11">
    <source>
        <dbReference type="SAM" id="Phobius"/>
    </source>
</evidence>
<dbReference type="InterPro" id="IPR003594">
    <property type="entry name" value="HATPase_dom"/>
</dbReference>
<dbReference type="Gene3D" id="3.30.565.10">
    <property type="entry name" value="Histidine kinase-like ATPase, C-terminal domain"/>
    <property type="match status" value="1"/>
</dbReference>
<proteinExistence type="predicted"/>
<accession>A0ABT6VR61</accession>
<dbReference type="PRINTS" id="PR00344">
    <property type="entry name" value="BCTRLSENSOR"/>
</dbReference>
<evidence type="ECO:0000256" key="8">
    <source>
        <dbReference type="ARBA" id="ARBA00022989"/>
    </source>
</evidence>
<evidence type="ECO:0000256" key="10">
    <source>
        <dbReference type="ARBA" id="ARBA00023136"/>
    </source>
</evidence>
<dbReference type="InterPro" id="IPR004358">
    <property type="entry name" value="Sig_transdc_His_kin-like_C"/>
</dbReference>
<protein>
    <recommendedName>
        <fullName evidence="3">histidine kinase</fullName>
        <ecNumber evidence="3">2.7.13.3</ecNumber>
    </recommendedName>
</protein>